<dbReference type="EMBL" id="MCIA01000033">
    <property type="protein sequence ID" value="RKD28893.1"/>
    <property type="molecule type" value="Genomic_DNA"/>
</dbReference>
<accession>A0A419SUE4</accession>
<evidence type="ECO:0000256" key="2">
    <source>
        <dbReference type="RuleBase" id="RU361173"/>
    </source>
</evidence>
<comment type="subcellular location">
    <subcellularLocation>
        <location evidence="2">Secreted</location>
    </subcellularLocation>
</comment>
<evidence type="ECO:0000313" key="5">
    <source>
        <dbReference type="EMBL" id="RKD28893.1"/>
    </source>
</evidence>
<comment type="similarity">
    <text evidence="2">Belongs to the polysaccharide lyase 1 family.</text>
</comment>
<protein>
    <submittedName>
        <fullName evidence="5">Pectate lyase</fullName>
    </submittedName>
</protein>
<organism evidence="5 6">
    <name type="scientific">Lacrimispora algidixylanolytica</name>
    <dbReference type="NCBI Taxonomy" id="94868"/>
    <lineage>
        <taxon>Bacteria</taxon>
        <taxon>Bacillati</taxon>
        <taxon>Bacillota</taxon>
        <taxon>Clostridia</taxon>
        <taxon>Lachnospirales</taxon>
        <taxon>Lachnospiraceae</taxon>
        <taxon>Lacrimispora</taxon>
    </lineage>
</organism>
<dbReference type="PANTHER" id="PTHR31683">
    <property type="entry name" value="PECTATE LYASE 18-RELATED"/>
    <property type="match status" value="1"/>
</dbReference>
<dbReference type="Gene3D" id="2.160.20.10">
    <property type="entry name" value="Single-stranded right-handed beta-helix, Pectin lyase-like"/>
    <property type="match status" value="1"/>
</dbReference>
<keyword evidence="2" id="KW-0624">Polysaccharide degradation</keyword>
<dbReference type="GO" id="GO:0005576">
    <property type="term" value="C:extracellular region"/>
    <property type="evidence" value="ECO:0007669"/>
    <property type="project" value="UniProtKB-SubCell"/>
</dbReference>
<evidence type="ECO:0000256" key="1">
    <source>
        <dbReference type="ARBA" id="ARBA00023239"/>
    </source>
</evidence>
<evidence type="ECO:0000313" key="6">
    <source>
        <dbReference type="Proteomes" id="UP000284277"/>
    </source>
</evidence>
<feature type="signal peptide" evidence="3">
    <location>
        <begin position="1"/>
        <end position="27"/>
    </location>
</feature>
<evidence type="ECO:0000259" key="4">
    <source>
        <dbReference type="SMART" id="SM00656"/>
    </source>
</evidence>
<dbReference type="GO" id="GO:0030570">
    <property type="term" value="F:pectate lyase activity"/>
    <property type="evidence" value="ECO:0007669"/>
    <property type="project" value="InterPro"/>
</dbReference>
<proteinExistence type="inferred from homology"/>
<dbReference type="InterPro" id="IPR045032">
    <property type="entry name" value="PEL"/>
</dbReference>
<keyword evidence="1 2" id="KW-0456">Lyase</keyword>
<dbReference type="InterPro" id="IPR002022">
    <property type="entry name" value="Pec_lyase"/>
</dbReference>
<dbReference type="Proteomes" id="UP000284277">
    <property type="component" value="Unassembled WGS sequence"/>
</dbReference>
<evidence type="ECO:0000256" key="3">
    <source>
        <dbReference type="SAM" id="SignalP"/>
    </source>
</evidence>
<sequence length="559" mass="60399">MINNWRAITKKLLFLSLMLIMASGNFALTAFASSISLKESGGGFESAYIEWSPISNAVSYNTYIKSTSASDSTYIQLDNELIRKYSSYWRADEVGLAAGQYVMKAEAILSDGSKESTVSGTITVSANDRTGFAFSGDSKYGSGSGAYQDNGTLKDGAQVIYITSETSKTVTLDVIVNSSGKIQKATGIGEILTLRQKGYDKTPLAIRFIGKITDNDLKGMLNSSGYLQVKGKSSYAEMNMTLEGIGEDATAYGWGFLIRNCGNLEIRNLGIMLFPDDGISLDTDNCNLWVHNNDIFYGTAGSDADQAKGDGSADVKGASTYVTVAYNHFWDSGKCSLCGMKDSAEFFVTYHHNWFDHSDSRQPRIRVASVHIYNNYFDGNSKYGVGITNGGSAFVEANYFRNSKYPMMSSLQGTDTLGAGTFSGENGGIIKAFNNRIEGASSLIYANSNAGTTNLNATSFDAYLASTRNETVPSSYKTLVGNTTYNNFDTGKDTGVSESGINNVNDVKQIVTTSAGRMNQGDFTWKFNDAIDDTSYTLNAALMIKIKSYTSELVSVGGK</sequence>
<keyword evidence="3" id="KW-0732">Signal</keyword>
<dbReference type="InterPro" id="IPR012334">
    <property type="entry name" value="Pectin_lyas_fold"/>
</dbReference>
<dbReference type="AlphaFoldDB" id="A0A419SUE4"/>
<dbReference type="InterPro" id="IPR011050">
    <property type="entry name" value="Pectin_lyase_fold/virulence"/>
</dbReference>
<dbReference type="OrthoDB" id="8660908at2"/>
<comment type="caution">
    <text evidence="5">The sequence shown here is derived from an EMBL/GenBank/DDBJ whole genome shotgun (WGS) entry which is preliminary data.</text>
</comment>
<feature type="chain" id="PRO_5038677161" evidence="3">
    <location>
        <begin position="28"/>
        <end position="559"/>
    </location>
</feature>
<keyword evidence="6" id="KW-1185">Reference proteome</keyword>
<dbReference type="GO" id="GO:0000272">
    <property type="term" value="P:polysaccharide catabolic process"/>
    <property type="evidence" value="ECO:0007669"/>
    <property type="project" value="UniProtKB-KW"/>
</dbReference>
<reference evidence="5 6" key="1">
    <citation type="submission" date="2016-08" db="EMBL/GenBank/DDBJ databases">
        <title>A new outlook on sporulation: Clostridium algidixylanolyticum.</title>
        <authorList>
            <person name="Poppleton D.I."/>
            <person name="Gribaldo S."/>
        </authorList>
    </citation>
    <scope>NUCLEOTIDE SEQUENCE [LARGE SCALE GENOMIC DNA]</scope>
    <source>
        <strain evidence="5 6">SPL73</strain>
    </source>
</reference>
<dbReference type="PANTHER" id="PTHR31683:SF18">
    <property type="entry name" value="PECTATE LYASE 21-RELATED"/>
    <property type="match status" value="1"/>
</dbReference>
<dbReference type="Pfam" id="PF00544">
    <property type="entry name" value="Pectate_lyase_4"/>
    <property type="match status" value="1"/>
</dbReference>
<name>A0A419SUE4_9FIRM</name>
<keyword evidence="2" id="KW-0119">Carbohydrate metabolism</keyword>
<dbReference type="RefSeq" id="WP_120198337.1">
    <property type="nucleotide sequence ID" value="NZ_MCIA01000033.1"/>
</dbReference>
<dbReference type="SUPFAM" id="SSF51126">
    <property type="entry name" value="Pectin lyase-like"/>
    <property type="match status" value="1"/>
</dbReference>
<feature type="domain" description="Pectate lyase" evidence="4">
    <location>
        <begin position="212"/>
        <end position="406"/>
    </location>
</feature>
<keyword evidence="2" id="KW-0964">Secreted</keyword>
<gene>
    <name evidence="5" type="ORF">BET01_09125</name>
</gene>
<dbReference type="SMART" id="SM00656">
    <property type="entry name" value="Amb_all"/>
    <property type="match status" value="1"/>
</dbReference>